<feature type="transmembrane region" description="Helical" evidence="1">
    <location>
        <begin position="76"/>
        <end position="101"/>
    </location>
</feature>
<evidence type="ECO:0000256" key="1">
    <source>
        <dbReference type="SAM" id="Phobius"/>
    </source>
</evidence>
<reference evidence="2" key="1">
    <citation type="submission" date="2012-10" db="EMBL/GenBank/DDBJ databases">
        <authorList>
            <person name="Sandrine L."/>
        </authorList>
    </citation>
    <scope>NUCLEOTIDE SEQUENCE</scope>
</reference>
<proteinExistence type="predicted"/>
<feature type="transmembrane region" description="Helical" evidence="1">
    <location>
        <begin position="43"/>
        <end position="64"/>
    </location>
</feature>
<name>S0DE10_9ZZZZ</name>
<evidence type="ECO:0000313" key="2">
    <source>
        <dbReference type="EMBL" id="CCO21054.1"/>
    </source>
</evidence>
<feature type="transmembrane region" description="Helical" evidence="1">
    <location>
        <begin position="7"/>
        <end position="31"/>
    </location>
</feature>
<protein>
    <submittedName>
        <fullName evidence="2">Uncharacterized protein</fullName>
    </submittedName>
</protein>
<gene>
    <name evidence="2" type="ORF">BN138_242</name>
</gene>
<keyword evidence="1" id="KW-1133">Transmembrane helix</keyword>
<dbReference type="EMBL" id="HF548281">
    <property type="protein sequence ID" value="CCO21054.1"/>
    <property type="molecule type" value="Genomic_DNA"/>
</dbReference>
<dbReference type="AlphaFoldDB" id="S0DE10"/>
<keyword evidence="1" id="KW-0472">Membrane</keyword>
<reference evidence="2" key="2">
    <citation type="journal article" date="2013" name="Biotechnol. Biofuels">
        <title>Mining for hemicellulases in the fungus-growing termite Pseudacanthotermes militaris using functional metagenomics.</title>
        <authorList>
            <person name="Bastien G."/>
            <person name="Arnal G."/>
            <person name="Bozonnet S."/>
            <person name="Laguerre S."/>
            <person name="Ferreira F."/>
            <person name="Faure R."/>
            <person name="Henrissat B."/>
            <person name="Lefevre F."/>
            <person name="Robe P."/>
            <person name="Bouchez O."/>
            <person name="Noirot C."/>
            <person name="Dumon C."/>
            <person name="O'Donohue M."/>
        </authorList>
    </citation>
    <scope>NUCLEOTIDE SEQUENCE</scope>
</reference>
<keyword evidence="1" id="KW-0812">Transmembrane</keyword>
<feature type="transmembrane region" description="Helical" evidence="1">
    <location>
        <begin position="121"/>
        <end position="139"/>
    </location>
</feature>
<sequence>MKKIVNIILIALLAIAVIPLILWIGGVFGPFAHSNDVFGGADIMLIIAAAYLLVAVAVMIVMTAMNVGKGRSSSRLSLYVFGGLAVVAVVLYFTLASAALVTGADGKVFDNAFTLKISDTMLYLAYAALGLTVIFLLWGEVRKALK</sequence>
<accession>S0DE10</accession>
<organism evidence="2">
    <name type="scientific">termite gut metagenome</name>
    <dbReference type="NCBI Taxonomy" id="433724"/>
    <lineage>
        <taxon>unclassified sequences</taxon>
        <taxon>metagenomes</taxon>
        <taxon>organismal metagenomes</taxon>
    </lineage>
</organism>